<keyword evidence="2" id="KW-1185">Reference proteome</keyword>
<dbReference type="SUPFAM" id="SSF53850">
    <property type="entry name" value="Periplasmic binding protein-like II"/>
    <property type="match status" value="1"/>
</dbReference>
<evidence type="ECO:0000313" key="2">
    <source>
        <dbReference type="Proteomes" id="UP000603904"/>
    </source>
</evidence>
<sequence length="455" mass="49301">MSHSVTPRPSGLPGSPTSRRSVLKGLAFTLGATAVPAGLLTACGSSSSPSGTSSGGSGGGATTVTFGSNYSDPAPKAAFEALTKTAGQQAGATITLNTVDHNTFQNNINSYLQGTPDTLFTWFAGYRMQFFAQQGLIAPIDDVWQKIGGNFGQAAQSLSKGLDGHYYFVPIYNYPWVVFYNKSTFQEKGYEIPKTWDDYVALLKKMKGDGLTPLAFADKDGWPALGTFDILNLRINGYDFHIQLMKHQVPWTDPRVTQVFQQWAEILPYCQPGATGRIWQDAVKTLESKQAGLMFQGTNQVAAQYVTDGKDLADLDFFAFPEINPQFGQDYMDAPTDGFCLAKNAKEDTVAAGKKVLEYLGTGDAEATFLKTDQWDVALAQGASIPTYNAIQKKSVEMIASCKAVSQFMDRDTDPGFASNVMIPSIQKFINDPSPSGIKSLQDSIEAQAKTIFTN</sequence>
<dbReference type="PANTHER" id="PTHR43649">
    <property type="entry name" value="ARABINOSE-BINDING PROTEIN-RELATED"/>
    <property type="match status" value="1"/>
</dbReference>
<protein>
    <submittedName>
        <fullName evidence="1">ABC transporter substrate-binding protein</fullName>
    </submittedName>
</protein>
<name>A0ABQ4G115_9ACTN</name>
<dbReference type="Proteomes" id="UP000603904">
    <property type="component" value="Unassembled WGS sequence"/>
</dbReference>
<dbReference type="InterPro" id="IPR006059">
    <property type="entry name" value="SBP"/>
</dbReference>
<comment type="caution">
    <text evidence="1">The sequence shown here is derived from an EMBL/GenBank/DDBJ whole genome shotgun (WGS) entry which is preliminary data.</text>
</comment>
<dbReference type="PROSITE" id="PS51318">
    <property type="entry name" value="TAT"/>
    <property type="match status" value="1"/>
</dbReference>
<dbReference type="Pfam" id="PF13416">
    <property type="entry name" value="SBP_bac_8"/>
    <property type="match status" value="1"/>
</dbReference>
<gene>
    <name evidence="1" type="ORF">Mco01_37550</name>
</gene>
<dbReference type="RefSeq" id="WP_204058139.1">
    <property type="nucleotide sequence ID" value="NZ_BAAAGP010000014.1"/>
</dbReference>
<dbReference type="PANTHER" id="PTHR43649:SF14">
    <property type="entry name" value="BLR3389 PROTEIN"/>
    <property type="match status" value="1"/>
</dbReference>
<reference evidence="1 2" key="1">
    <citation type="submission" date="2021-01" db="EMBL/GenBank/DDBJ databases">
        <title>Whole genome shotgun sequence of Microbispora corallina NBRC 16416.</title>
        <authorList>
            <person name="Komaki H."/>
            <person name="Tamura T."/>
        </authorList>
    </citation>
    <scope>NUCLEOTIDE SEQUENCE [LARGE SCALE GENOMIC DNA]</scope>
    <source>
        <strain evidence="1 2">NBRC 16416</strain>
    </source>
</reference>
<dbReference type="Gene3D" id="3.40.190.10">
    <property type="entry name" value="Periplasmic binding protein-like II"/>
    <property type="match status" value="2"/>
</dbReference>
<dbReference type="InterPro" id="IPR006311">
    <property type="entry name" value="TAT_signal"/>
</dbReference>
<dbReference type="InterPro" id="IPR050490">
    <property type="entry name" value="Bact_solute-bd_prot1"/>
</dbReference>
<evidence type="ECO:0000313" key="1">
    <source>
        <dbReference type="EMBL" id="GIH40755.1"/>
    </source>
</evidence>
<accession>A0ABQ4G115</accession>
<organism evidence="1 2">
    <name type="scientific">Microbispora corallina</name>
    <dbReference type="NCBI Taxonomy" id="83302"/>
    <lineage>
        <taxon>Bacteria</taxon>
        <taxon>Bacillati</taxon>
        <taxon>Actinomycetota</taxon>
        <taxon>Actinomycetes</taxon>
        <taxon>Streptosporangiales</taxon>
        <taxon>Streptosporangiaceae</taxon>
        <taxon>Microbispora</taxon>
    </lineage>
</organism>
<dbReference type="EMBL" id="BOOC01000015">
    <property type="protein sequence ID" value="GIH40755.1"/>
    <property type="molecule type" value="Genomic_DNA"/>
</dbReference>
<proteinExistence type="predicted"/>